<reference evidence="3" key="1">
    <citation type="submission" date="2015-12" db="EMBL/GenBank/DDBJ databases">
        <title>Update maize B73 reference genome by single molecule sequencing technologies.</title>
        <authorList>
            <consortium name="Maize Genome Sequencing Project"/>
            <person name="Ware D."/>
        </authorList>
    </citation>
    <scope>NUCLEOTIDE SEQUENCE</scope>
    <source>
        <tissue evidence="3">Seedling</tissue>
    </source>
</reference>
<dbReference type="InterPro" id="IPR000504">
    <property type="entry name" value="RRM_dom"/>
</dbReference>
<dbReference type="FunCoup" id="A0A1D6GRI7">
    <property type="interactions" value="363"/>
</dbReference>
<name>A0A1D6GRI7_MAIZE</name>
<dbReference type="PROSITE" id="PS50102">
    <property type="entry name" value="RRM"/>
    <property type="match status" value="1"/>
</dbReference>
<sequence>MYLSKLPIDSCRPTFFKATMAGTGTVKIHNVSLKASEQDISEFFSFSGEIVHVELKSCDERSQSAYITFRDNQGAERAMLLTGATIEDMAVIITPATDYKLPAFVLADLESKNTGGMESALQKAEDIAVSMLAKGFVLGMDTVEKAKAFDEKHQLTSTATAKVASLDRTMGLSQKFSTGTLVVNEKMKEMDEKYQVAEKTKSALAAAEQTISTASSVIMSNRYVLTGAAWVTDAYNKVATTTTDASKSIKERMMAEQEGANQSGETTKVDLLEISEADEKEWKRHKDDSTKNVVQESPEMTCQESEHQAGERQMTNVAGNSKTGIEEQKNHEGEIAVVSHMQENIDTAEKDPSCHESEVSKANVHDSVLMTKQSEREHNQPEGEFANTHVPGSPVTILVTVSTIDRNSSNGPKKPDSAEGFL</sequence>
<dbReference type="Gene3D" id="3.30.70.330">
    <property type="match status" value="1"/>
</dbReference>
<feature type="region of interest" description="Disordered" evidence="2">
    <location>
        <begin position="280"/>
        <end position="314"/>
    </location>
</feature>
<dbReference type="InParanoid" id="A0A1D6GRI7"/>
<dbReference type="SUPFAM" id="SSF54928">
    <property type="entry name" value="RNA-binding domain, RBD"/>
    <property type="match status" value="1"/>
</dbReference>
<dbReference type="ExpressionAtlas" id="A0A1D6GRI7">
    <property type="expression patterns" value="baseline and differential"/>
</dbReference>
<gene>
    <name evidence="3" type="ORF">ZEAMMB73_Zm00001d014267</name>
</gene>
<evidence type="ECO:0000313" key="3">
    <source>
        <dbReference type="EMBL" id="AQK65719.1"/>
    </source>
</evidence>
<dbReference type="PANTHER" id="PTHR32343">
    <property type="entry name" value="SERINE/ARGININE-RICH SPLICING FACTOR"/>
    <property type="match status" value="1"/>
</dbReference>
<dbReference type="SMR" id="A0A1D6GRI7"/>
<dbReference type="InterPro" id="IPR035979">
    <property type="entry name" value="RBD_domain_sf"/>
</dbReference>
<organism evidence="3">
    <name type="scientific">Zea mays</name>
    <name type="common">Maize</name>
    <dbReference type="NCBI Taxonomy" id="4577"/>
    <lineage>
        <taxon>Eukaryota</taxon>
        <taxon>Viridiplantae</taxon>
        <taxon>Streptophyta</taxon>
        <taxon>Embryophyta</taxon>
        <taxon>Tracheophyta</taxon>
        <taxon>Spermatophyta</taxon>
        <taxon>Magnoliopsida</taxon>
        <taxon>Liliopsida</taxon>
        <taxon>Poales</taxon>
        <taxon>Poaceae</taxon>
        <taxon>PACMAD clade</taxon>
        <taxon>Panicoideae</taxon>
        <taxon>Andropogonodae</taxon>
        <taxon>Andropogoneae</taxon>
        <taxon>Tripsacinae</taxon>
        <taxon>Zea</taxon>
    </lineage>
</organism>
<dbReference type="Pfam" id="PF00076">
    <property type="entry name" value="RRM_1"/>
    <property type="match status" value="1"/>
</dbReference>
<accession>A0A1D6GRI7</accession>
<protein>
    <submittedName>
        <fullName evidence="3">Binding partner of ACD11 1</fullName>
    </submittedName>
</protein>
<keyword evidence="1" id="KW-0694">RNA-binding</keyword>
<evidence type="ECO:0000256" key="2">
    <source>
        <dbReference type="SAM" id="MobiDB-lite"/>
    </source>
</evidence>
<dbReference type="EMBL" id="CM000781">
    <property type="protein sequence ID" value="AQK65719.1"/>
    <property type="molecule type" value="Genomic_DNA"/>
</dbReference>
<proteinExistence type="predicted"/>
<dbReference type="PANTHER" id="PTHR32343:SF28">
    <property type="entry name" value="OS04G0624800 PROTEIN"/>
    <property type="match status" value="1"/>
</dbReference>
<feature type="compositionally biased region" description="Basic and acidic residues" evidence="2">
    <location>
        <begin position="413"/>
        <end position="422"/>
    </location>
</feature>
<feature type="region of interest" description="Disordered" evidence="2">
    <location>
        <begin position="372"/>
        <end position="391"/>
    </location>
</feature>
<dbReference type="OMA" id="MSHLKHQ"/>
<evidence type="ECO:0000256" key="1">
    <source>
        <dbReference type="PROSITE-ProRule" id="PRU00176"/>
    </source>
</evidence>
<feature type="region of interest" description="Disordered" evidence="2">
    <location>
        <begin position="403"/>
        <end position="422"/>
    </location>
</feature>
<dbReference type="SMART" id="SM00360">
    <property type="entry name" value="RRM"/>
    <property type="match status" value="1"/>
</dbReference>
<feature type="compositionally biased region" description="Basic and acidic residues" evidence="2">
    <location>
        <begin position="280"/>
        <end position="290"/>
    </location>
</feature>
<dbReference type="GO" id="GO:0003723">
    <property type="term" value="F:RNA binding"/>
    <property type="evidence" value="ECO:0007669"/>
    <property type="project" value="UniProtKB-UniRule"/>
</dbReference>
<dbReference type="InterPro" id="IPR012677">
    <property type="entry name" value="Nucleotide-bd_a/b_plait_sf"/>
</dbReference>
<feature type="compositionally biased region" description="Polar residues" evidence="2">
    <location>
        <begin position="291"/>
        <end position="303"/>
    </location>
</feature>
<dbReference type="AlphaFoldDB" id="A0A1D6GRI7"/>